<organism evidence="1 2">
    <name type="scientific">Brucella pituitosa</name>
    <dbReference type="NCBI Taxonomy" id="571256"/>
    <lineage>
        <taxon>Bacteria</taxon>
        <taxon>Pseudomonadati</taxon>
        <taxon>Pseudomonadota</taxon>
        <taxon>Alphaproteobacteria</taxon>
        <taxon>Hyphomicrobiales</taxon>
        <taxon>Brucellaceae</taxon>
        <taxon>Brucella/Ochrobactrum group</taxon>
        <taxon>Brucella</taxon>
    </lineage>
</organism>
<comment type="caution">
    <text evidence="1">The sequence shown here is derived from an EMBL/GenBank/DDBJ whole genome shotgun (WGS) entry which is preliminary data.</text>
</comment>
<proteinExistence type="predicted"/>
<dbReference type="EMBL" id="JADIJS010000002">
    <property type="protein sequence ID" value="MBO1040415.1"/>
    <property type="molecule type" value="Genomic_DNA"/>
</dbReference>
<gene>
    <name evidence="1" type="ORF">IPV26_12150</name>
</gene>
<name>A0ABS3K240_9HYPH</name>
<evidence type="ECO:0000313" key="2">
    <source>
        <dbReference type="Proteomes" id="UP000718278"/>
    </source>
</evidence>
<dbReference type="Proteomes" id="UP000718278">
    <property type="component" value="Unassembled WGS sequence"/>
</dbReference>
<accession>A0ABS3K240</accession>
<evidence type="ECO:0000313" key="1">
    <source>
        <dbReference type="EMBL" id="MBO1040415.1"/>
    </source>
</evidence>
<sequence length="57" mass="6324">MEARVTKSFWGVPEGDIYPRRHGVGETVTGRMADVALDQRWAEPVIDVKGKRRGGNA</sequence>
<dbReference type="RefSeq" id="WP_207488879.1">
    <property type="nucleotide sequence ID" value="NZ_JADIJS010000002.1"/>
</dbReference>
<reference evidence="1 2" key="1">
    <citation type="submission" date="2020-10" db="EMBL/GenBank/DDBJ databases">
        <title>Genomic characterization of underground lake bacteria from Wind Cave National Park: Insight into the archetypical LuxI/LuxR and identification of LuxR solos.</title>
        <authorList>
            <person name="Wengert P.C."/>
            <person name="Savka M.A."/>
        </authorList>
    </citation>
    <scope>NUCLEOTIDE SEQUENCE [LARGE SCALE GENOMIC DNA]</scope>
    <source>
        <strain evidence="1 2">SD316</strain>
    </source>
</reference>
<protein>
    <submittedName>
        <fullName evidence="1">Uncharacterized protein</fullName>
    </submittedName>
</protein>
<keyword evidence="2" id="KW-1185">Reference proteome</keyword>